<dbReference type="RefSeq" id="WP_171026790.1">
    <property type="nucleotide sequence ID" value="NZ_CADEUY010000006.1"/>
</dbReference>
<evidence type="ECO:0000313" key="1">
    <source>
        <dbReference type="EMBL" id="MDN7565456.1"/>
    </source>
</evidence>
<evidence type="ECO:0000313" key="2">
    <source>
        <dbReference type="Proteomes" id="UP001172109"/>
    </source>
</evidence>
<dbReference type="Proteomes" id="UP001172109">
    <property type="component" value="Unassembled WGS sequence"/>
</dbReference>
<gene>
    <name evidence="1" type="ORF">QZM56_13165</name>
</gene>
<proteinExistence type="predicted"/>
<comment type="caution">
    <text evidence="1">The sequence shown here is derived from an EMBL/GenBank/DDBJ whole genome shotgun (WGS) entry which is preliminary data.</text>
</comment>
<protein>
    <submittedName>
        <fullName evidence="1">Uncharacterized protein</fullName>
    </submittedName>
</protein>
<dbReference type="AlphaFoldDB" id="A0AAP4VJP7"/>
<sequence length="53" mass="5902">MSERRVDAAPVRFALSRHAFPPTARDYLRFANGAFAGCSIPDWQPCTYRGDVG</sequence>
<reference evidence="1" key="1">
    <citation type="submission" date="2023-07" db="EMBL/GenBank/DDBJ databases">
        <title>A collection of bacterial strains from the Burkholderia cepacia Research Laboratory and Repository.</title>
        <authorList>
            <person name="Lipuma J."/>
            <person name="Spilker T."/>
            <person name="Caverly L."/>
        </authorList>
    </citation>
    <scope>NUCLEOTIDE SEQUENCE</scope>
    <source>
        <strain evidence="1">AU44979</strain>
    </source>
</reference>
<accession>A0AAP4VJP7</accession>
<dbReference type="EMBL" id="JAUJQS010000007">
    <property type="protein sequence ID" value="MDN7565456.1"/>
    <property type="molecule type" value="Genomic_DNA"/>
</dbReference>
<name>A0AAP4VJP7_9BURK</name>
<organism evidence="1 2">
    <name type="scientific">Burkholderia contaminans</name>
    <dbReference type="NCBI Taxonomy" id="488447"/>
    <lineage>
        <taxon>Bacteria</taxon>
        <taxon>Pseudomonadati</taxon>
        <taxon>Pseudomonadota</taxon>
        <taxon>Betaproteobacteria</taxon>
        <taxon>Burkholderiales</taxon>
        <taxon>Burkholderiaceae</taxon>
        <taxon>Burkholderia</taxon>
        <taxon>Burkholderia cepacia complex</taxon>
    </lineage>
</organism>